<dbReference type="EMBL" id="JAUOEK010000048">
    <property type="protein sequence ID" value="MDO5968734.1"/>
    <property type="molecule type" value="Genomic_DNA"/>
</dbReference>
<evidence type="ECO:0008006" key="3">
    <source>
        <dbReference type="Google" id="ProtNLM"/>
    </source>
</evidence>
<dbReference type="PROSITE" id="PS51257">
    <property type="entry name" value="PROKAR_LIPOPROTEIN"/>
    <property type="match status" value="1"/>
</dbReference>
<name>A0ABT8W6J0_9FLAO</name>
<protein>
    <recommendedName>
        <fullName evidence="3">DUF4397 domain-containing protein</fullName>
    </recommendedName>
</protein>
<dbReference type="Proteomes" id="UP001176883">
    <property type="component" value="Unassembled WGS sequence"/>
</dbReference>
<proteinExistence type="predicted"/>
<sequence>MKPIFKFLAIFFSMGLFLSCSHEDDQDFPRAATIKVVNLIRDIDHVIVKIGDNPINYAGVSAGARVNFESFKNFSMEEGLNREVFIVAESDTLHSLYSNTLNLKGIHSLYFSGTSEAVETLLLEDTVKQFTDSIVGIRFLNLSKTSGPVDIMIAGEPSNIVSALEYESVTDYIEFPAKKADGSYTFEFKNAAGNSIANIIVDPLDANNRSTKKNLTLVISEFKLPIGNGLLFHKITRVNNY</sequence>
<reference evidence="1" key="1">
    <citation type="submission" date="2023-07" db="EMBL/GenBank/DDBJ databases">
        <title>Two novel species in the genus Flavivirga.</title>
        <authorList>
            <person name="Kwon K."/>
        </authorList>
    </citation>
    <scope>NUCLEOTIDE SEQUENCE</scope>
    <source>
        <strain evidence="1">KCTC 52353</strain>
    </source>
</reference>
<evidence type="ECO:0000313" key="1">
    <source>
        <dbReference type="EMBL" id="MDO5968734.1"/>
    </source>
</evidence>
<organism evidence="1 2">
    <name type="scientific">Flavivirga aquimarina</name>
    <dbReference type="NCBI Taxonomy" id="2027862"/>
    <lineage>
        <taxon>Bacteria</taxon>
        <taxon>Pseudomonadati</taxon>
        <taxon>Bacteroidota</taxon>
        <taxon>Flavobacteriia</taxon>
        <taxon>Flavobacteriales</taxon>
        <taxon>Flavobacteriaceae</taxon>
        <taxon>Flavivirga</taxon>
    </lineage>
</organism>
<gene>
    <name evidence="1" type="ORF">Q4Q35_02855</name>
</gene>
<dbReference type="RefSeq" id="WP_303276414.1">
    <property type="nucleotide sequence ID" value="NZ_JAUOEK010000048.1"/>
</dbReference>
<keyword evidence="2" id="KW-1185">Reference proteome</keyword>
<comment type="caution">
    <text evidence="1">The sequence shown here is derived from an EMBL/GenBank/DDBJ whole genome shotgun (WGS) entry which is preliminary data.</text>
</comment>
<evidence type="ECO:0000313" key="2">
    <source>
        <dbReference type="Proteomes" id="UP001176883"/>
    </source>
</evidence>
<accession>A0ABT8W6J0</accession>